<comment type="catalytic activity">
    <reaction evidence="1">
        <text>ATP + protein L-histidine = ADP + protein N-phospho-L-histidine.</text>
        <dbReference type="EC" id="2.7.13.3"/>
    </reaction>
</comment>
<evidence type="ECO:0000259" key="7">
    <source>
        <dbReference type="PROSITE" id="PS50112"/>
    </source>
</evidence>
<dbReference type="PANTHER" id="PTHR43065">
    <property type="entry name" value="SENSOR HISTIDINE KINASE"/>
    <property type="match status" value="1"/>
</dbReference>
<dbReference type="SUPFAM" id="SSF55874">
    <property type="entry name" value="ATPase domain of HSP90 chaperone/DNA topoisomerase II/histidine kinase"/>
    <property type="match status" value="1"/>
</dbReference>
<dbReference type="InterPro" id="IPR036890">
    <property type="entry name" value="HATPase_C_sf"/>
</dbReference>
<dbReference type="Pfam" id="PF00512">
    <property type="entry name" value="HisKA"/>
    <property type="match status" value="1"/>
</dbReference>
<evidence type="ECO:0000256" key="2">
    <source>
        <dbReference type="ARBA" id="ARBA00012438"/>
    </source>
</evidence>
<dbReference type="InterPro" id="IPR004358">
    <property type="entry name" value="Sig_transdc_His_kin-like_C"/>
</dbReference>
<evidence type="ECO:0000256" key="4">
    <source>
        <dbReference type="PROSITE-ProRule" id="PRU00169"/>
    </source>
</evidence>
<dbReference type="InterPro" id="IPR035965">
    <property type="entry name" value="PAS-like_dom_sf"/>
</dbReference>
<feature type="domain" description="Response regulatory" evidence="6">
    <location>
        <begin position="11"/>
        <end position="159"/>
    </location>
</feature>
<dbReference type="eggNOG" id="COG4191">
    <property type="taxonomic scope" value="Bacteria"/>
</dbReference>
<dbReference type="Pfam" id="PF02518">
    <property type="entry name" value="HATPase_c"/>
    <property type="match status" value="1"/>
</dbReference>
<dbReference type="PROSITE" id="PS50110">
    <property type="entry name" value="RESPONSE_REGULATORY"/>
    <property type="match status" value="2"/>
</dbReference>
<evidence type="ECO:0000259" key="5">
    <source>
        <dbReference type="PROSITE" id="PS50109"/>
    </source>
</evidence>
<dbReference type="EC" id="2.7.13.3" evidence="2"/>
<feature type="domain" description="Response regulatory" evidence="6">
    <location>
        <begin position="590"/>
        <end position="705"/>
    </location>
</feature>
<dbReference type="PRINTS" id="PR00344">
    <property type="entry name" value="BCTRLSENSOR"/>
</dbReference>
<sequence length="711" mass="77644">MSSDSPLRNHRILVVDDNTSIHADFRKILGGGQPTDETIARAKTFFFGDDAPPSALAPFTIDVALQGSEGLQKVQQALAAGEPYALAFVDIRMPPGWDGVETIARLWQEQPGLQVVVCTAHSDYSWADMIRKLGVSDNLLVLKKPFDNIEVLQLAHALCEKWSLQQQLQMQLRALDAEVSNRTAELQATNTQLQREIDERRQVEQALLVSEERFSKAFEANPIPLALLSYPSRRLTAGNQGFATLTGYRPDEFVGRTIAELQLDADASGPDVWRQVEFNQPVRSRPARLRTKTGAVRDLLLSLEFLQVQNQRCLLVIAIDVTEQLELERQLRHSQKMEAIGELAAGIAHDFNNMLTVIQGNTSIVRERLERHSPHHELLETVASAAERSAKLVNQLLTFSRKQVLEVQPVEAGKLLGTLRDMLSRVIGEQITVRVLPPTASLAISADAGMIEQMLMNLAINARDAMPDGGTLTIGATAVNITPAHAASNPEARPGSFLCFSVADNGHGIAPEVLPRIFDPFFTTKPTGQGTGLGLATVYGIIKQHEGWIEVQSAIGQGTTFRVFLPLTTLPSVEPPRPAPVATAARCSETILVVEDEPGVRMFVTRLLGSRGYTVLAASDGIEALEHWARHGPSIDLLLTDVVMPGGITGHQLAATLLRQKPSLKVIFTSGYNPQTAGSSRPPSHSYLAKPYDASALLQALRAQLDQRSVP</sequence>
<protein>
    <recommendedName>
        <fullName evidence="2">histidine kinase</fullName>
        <ecNumber evidence="2">2.7.13.3</ecNumber>
    </recommendedName>
</protein>
<dbReference type="Pfam" id="PF00072">
    <property type="entry name" value="Response_reg"/>
    <property type="match status" value="2"/>
</dbReference>
<dbReference type="NCBIfam" id="TIGR00229">
    <property type="entry name" value="sensory_box"/>
    <property type="match status" value="1"/>
</dbReference>
<dbReference type="eggNOG" id="COG0784">
    <property type="taxonomic scope" value="Bacteria"/>
</dbReference>
<dbReference type="GO" id="GO:0000155">
    <property type="term" value="F:phosphorelay sensor kinase activity"/>
    <property type="evidence" value="ECO:0007669"/>
    <property type="project" value="InterPro"/>
</dbReference>
<dbReference type="Gene3D" id="3.30.565.10">
    <property type="entry name" value="Histidine kinase-like ATPase, C-terminal domain"/>
    <property type="match status" value="1"/>
</dbReference>
<dbReference type="EMBL" id="CP001032">
    <property type="protein sequence ID" value="ACB77408.1"/>
    <property type="molecule type" value="Genomic_DNA"/>
</dbReference>
<reference evidence="8 9" key="1">
    <citation type="journal article" date="2011" name="J. Bacteriol.">
        <title>Genome sequence of the verrucomicrobium Opitutus terrae PB90-1, an abundant inhabitant of rice paddy soil ecosystems.</title>
        <authorList>
            <person name="van Passel M.W."/>
            <person name="Kant R."/>
            <person name="Palva A."/>
            <person name="Copeland A."/>
            <person name="Lucas S."/>
            <person name="Lapidus A."/>
            <person name="Glavina del Rio T."/>
            <person name="Pitluck S."/>
            <person name="Goltsman E."/>
            <person name="Clum A."/>
            <person name="Sun H."/>
            <person name="Schmutz J."/>
            <person name="Larimer F.W."/>
            <person name="Land M.L."/>
            <person name="Hauser L."/>
            <person name="Kyrpides N."/>
            <person name="Mikhailova N."/>
            <person name="Richardson P.P."/>
            <person name="Janssen P.H."/>
            <person name="de Vos W.M."/>
            <person name="Smidt H."/>
        </authorList>
    </citation>
    <scope>NUCLEOTIDE SEQUENCE [LARGE SCALE GENOMIC DNA]</scope>
    <source>
        <strain evidence="9">DSM 11246 / JCM 15787 / PB90-1</strain>
    </source>
</reference>
<dbReference type="CDD" id="cd00130">
    <property type="entry name" value="PAS"/>
    <property type="match status" value="1"/>
</dbReference>
<dbReference type="Gene3D" id="3.40.50.2300">
    <property type="match status" value="2"/>
</dbReference>
<dbReference type="SMART" id="SM00448">
    <property type="entry name" value="REC"/>
    <property type="match status" value="2"/>
</dbReference>
<keyword evidence="8" id="KW-0418">Kinase</keyword>
<accession>B2A072</accession>
<dbReference type="Gene3D" id="3.30.450.20">
    <property type="entry name" value="PAS domain"/>
    <property type="match status" value="1"/>
</dbReference>
<feature type="domain" description="PAS" evidence="7">
    <location>
        <begin position="210"/>
        <end position="261"/>
    </location>
</feature>
<dbReference type="PANTHER" id="PTHR43065:SF42">
    <property type="entry name" value="TWO-COMPONENT SENSOR PPRA"/>
    <property type="match status" value="1"/>
</dbReference>
<dbReference type="InterPro" id="IPR005467">
    <property type="entry name" value="His_kinase_dom"/>
</dbReference>
<dbReference type="PROSITE" id="PS50109">
    <property type="entry name" value="HIS_KIN"/>
    <property type="match status" value="1"/>
</dbReference>
<dbReference type="InterPro" id="IPR003594">
    <property type="entry name" value="HATPase_dom"/>
</dbReference>
<dbReference type="SMART" id="SM00388">
    <property type="entry name" value="HisKA"/>
    <property type="match status" value="1"/>
</dbReference>
<evidence type="ECO:0000256" key="3">
    <source>
        <dbReference type="ARBA" id="ARBA00022553"/>
    </source>
</evidence>
<dbReference type="InterPro" id="IPR003661">
    <property type="entry name" value="HisK_dim/P_dom"/>
</dbReference>
<dbReference type="STRING" id="452637.Oter_4134"/>
<gene>
    <name evidence="8" type="ordered locus">Oter_4134</name>
</gene>
<dbReference type="InterPro" id="IPR036097">
    <property type="entry name" value="HisK_dim/P_sf"/>
</dbReference>
<evidence type="ECO:0000259" key="6">
    <source>
        <dbReference type="PROSITE" id="PS50110"/>
    </source>
</evidence>
<dbReference type="eggNOG" id="COG2204">
    <property type="taxonomic scope" value="Bacteria"/>
</dbReference>
<dbReference type="OrthoDB" id="9813024at2"/>
<dbReference type="KEGG" id="ote:Oter_4134"/>
<dbReference type="InterPro" id="IPR001789">
    <property type="entry name" value="Sig_transdc_resp-reg_receiver"/>
</dbReference>
<dbReference type="SMART" id="SM00387">
    <property type="entry name" value="HATPase_c"/>
    <property type="match status" value="1"/>
</dbReference>
<dbReference type="Proteomes" id="UP000007013">
    <property type="component" value="Chromosome"/>
</dbReference>
<feature type="modified residue" description="4-aspartylphosphate" evidence="4">
    <location>
        <position position="90"/>
    </location>
</feature>
<dbReference type="InterPro" id="IPR000014">
    <property type="entry name" value="PAS"/>
</dbReference>
<keyword evidence="8" id="KW-0808">Transferase</keyword>
<keyword evidence="3 4" id="KW-0597">Phosphoprotein</keyword>
<dbReference type="InterPro" id="IPR011006">
    <property type="entry name" value="CheY-like_superfamily"/>
</dbReference>
<proteinExistence type="predicted"/>
<keyword evidence="9" id="KW-1185">Reference proteome</keyword>
<dbReference type="PROSITE" id="PS50112">
    <property type="entry name" value="PAS"/>
    <property type="match status" value="1"/>
</dbReference>
<name>B2A072_OPITP</name>
<dbReference type="Pfam" id="PF13426">
    <property type="entry name" value="PAS_9"/>
    <property type="match status" value="1"/>
</dbReference>
<dbReference type="SUPFAM" id="SSF55785">
    <property type="entry name" value="PYP-like sensor domain (PAS domain)"/>
    <property type="match status" value="1"/>
</dbReference>
<evidence type="ECO:0000313" key="9">
    <source>
        <dbReference type="Proteomes" id="UP000007013"/>
    </source>
</evidence>
<organism evidence="8 9">
    <name type="scientific">Opitutus terrae (strain DSM 11246 / JCM 15787 / PB90-1)</name>
    <dbReference type="NCBI Taxonomy" id="452637"/>
    <lineage>
        <taxon>Bacteria</taxon>
        <taxon>Pseudomonadati</taxon>
        <taxon>Verrucomicrobiota</taxon>
        <taxon>Opitutia</taxon>
        <taxon>Opitutales</taxon>
        <taxon>Opitutaceae</taxon>
        <taxon>Opitutus</taxon>
    </lineage>
</organism>
<dbReference type="SUPFAM" id="SSF47384">
    <property type="entry name" value="Homodimeric domain of signal transducing histidine kinase"/>
    <property type="match status" value="1"/>
</dbReference>
<evidence type="ECO:0000256" key="1">
    <source>
        <dbReference type="ARBA" id="ARBA00000085"/>
    </source>
</evidence>
<dbReference type="SUPFAM" id="SSF52172">
    <property type="entry name" value="CheY-like"/>
    <property type="match status" value="2"/>
</dbReference>
<dbReference type="AlphaFoldDB" id="B2A072"/>
<feature type="domain" description="Histidine kinase" evidence="5">
    <location>
        <begin position="346"/>
        <end position="569"/>
    </location>
</feature>
<dbReference type="RefSeq" id="WP_012376936.1">
    <property type="nucleotide sequence ID" value="NC_010571.1"/>
</dbReference>
<feature type="modified residue" description="4-aspartylphosphate" evidence="4">
    <location>
        <position position="641"/>
    </location>
</feature>
<dbReference type="Gene3D" id="1.10.287.130">
    <property type="match status" value="1"/>
</dbReference>
<evidence type="ECO:0000313" key="8">
    <source>
        <dbReference type="EMBL" id="ACB77408.1"/>
    </source>
</evidence>
<dbReference type="CDD" id="cd00082">
    <property type="entry name" value="HisKA"/>
    <property type="match status" value="1"/>
</dbReference>
<dbReference type="HOGENOM" id="CLU_000445_114_51_0"/>